<name>A0A7S0C1I9_9STRA</name>
<feature type="compositionally biased region" description="Polar residues" evidence="3">
    <location>
        <begin position="64"/>
        <end position="78"/>
    </location>
</feature>
<keyword evidence="2" id="KW-0560">Oxidoreductase</keyword>
<dbReference type="Gene3D" id="3.40.50.80">
    <property type="entry name" value="Nucleotide-binding domain of ferredoxin-NADP reductase (FNR) module"/>
    <property type="match status" value="2"/>
</dbReference>
<gene>
    <name evidence="5" type="ORF">PINE0816_LOCUS5949</name>
</gene>
<sequence length="314" mass="35224">MVVFITGGIGVTPCRSIARQLLYDHAYNGRKLNSIRFVWSVRDLELVKALPLTIPAPPTKPVSLRSTNPQEYRNNGNSHLDDEDVLSQGTASITSSSSHPSSDTSSTSMDQTNSSLHSYYKTPSCTAATVSLPKEDLSTTISYHVTENTRQNSIVVPDYVYDNDNNSDHNNTSHTENVSNRIDKNALLQTDIFVTTATNAPTDIESNGAVEKIAKNRVNANLQQDKEENNAALYPPNYHPNYHKGRPNINELLMQVKLDALERRVYNVAIVCCGPVAMIDQVRTVCRRVNPTLFQRQSQRQHVIFNFHEEVFEY</sequence>
<dbReference type="GO" id="GO:0006826">
    <property type="term" value="P:iron ion transport"/>
    <property type="evidence" value="ECO:0007669"/>
    <property type="project" value="TreeGrafter"/>
</dbReference>
<dbReference type="GO" id="GO:0005886">
    <property type="term" value="C:plasma membrane"/>
    <property type="evidence" value="ECO:0007669"/>
    <property type="project" value="TreeGrafter"/>
</dbReference>
<evidence type="ECO:0000256" key="2">
    <source>
        <dbReference type="ARBA" id="ARBA00023002"/>
    </source>
</evidence>
<evidence type="ECO:0000256" key="1">
    <source>
        <dbReference type="ARBA" id="ARBA00022448"/>
    </source>
</evidence>
<dbReference type="Pfam" id="PF08030">
    <property type="entry name" value="NAD_binding_6"/>
    <property type="match status" value="1"/>
</dbReference>
<dbReference type="EMBL" id="HBEL01012432">
    <property type="protein sequence ID" value="CAD8409826.1"/>
    <property type="molecule type" value="Transcribed_RNA"/>
</dbReference>
<dbReference type="AlphaFoldDB" id="A0A7S0C1I9"/>
<keyword evidence="1" id="KW-0813">Transport</keyword>
<reference evidence="5" key="1">
    <citation type="submission" date="2021-01" db="EMBL/GenBank/DDBJ databases">
        <authorList>
            <person name="Corre E."/>
            <person name="Pelletier E."/>
            <person name="Niang G."/>
            <person name="Scheremetjew M."/>
            <person name="Finn R."/>
            <person name="Kale V."/>
            <person name="Holt S."/>
            <person name="Cochrane G."/>
            <person name="Meng A."/>
            <person name="Brown T."/>
            <person name="Cohen L."/>
        </authorList>
    </citation>
    <scope>NUCLEOTIDE SEQUENCE</scope>
    <source>
        <strain evidence="5">CCAP1064/1</strain>
    </source>
</reference>
<dbReference type="GO" id="GO:0015677">
    <property type="term" value="P:copper ion import"/>
    <property type="evidence" value="ECO:0007669"/>
    <property type="project" value="TreeGrafter"/>
</dbReference>
<feature type="domain" description="Ferric reductase NAD binding" evidence="4">
    <location>
        <begin position="2"/>
        <end position="286"/>
    </location>
</feature>
<evidence type="ECO:0000313" key="5">
    <source>
        <dbReference type="EMBL" id="CAD8409826.1"/>
    </source>
</evidence>
<dbReference type="PANTHER" id="PTHR32361:SF9">
    <property type="entry name" value="FERRIC REDUCTASE TRANSMEMBRANE COMPONENT 3-RELATED"/>
    <property type="match status" value="1"/>
</dbReference>
<accession>A0A7S0C1I9</accession>
<dbReference type="PANTHER" id="PTHR32361">
    <property type="entry name" value="FERRIC/CUPRIC REDUCTASE TRANSMEMBRANE COMPONENT"/>
    <property type="match status" value="1"/>
</dbReference>
<proteinExistence type="predicted"/>
<dbReference type="SUPFAM" id="SSF52343">
    <property type="entry name" value="Ferredoxin reductase-like, C-terminal NADP-linked domain"/>
    <property type="match status" value="1"/>
</dbReference>
<dbReference type="GO" id="GO:0000293">
    <property type="term" value="F:ferric-chelate reductase activity"/>
    <property type="evidence" value="ECO:0007669"/>
    <property type="project" value="TreeGrafter"/>
</dbReference>
<feature type="region of interest" description="Disordered" evidence="3">
    <location>
        <begin position="57"/>
        <end position="115"/>
    </location>
</feature>
<organism evidence="5">
    <name type="scientific">Proboscia inermis</name>
    <dbReference type="NCBI Taxonomy" id="420281"/>
    <lineage>
        <taxon>Eukaryota</taxon>
        <taxon>Sar</taxon>
        <taxon>Stramenopiles</taxon>
        <taxon>Ochrophyta</taxon>
        <taxon>Bacillariophyta</taxon>
        <taxon>Coscinodiscophyceae</taxon>
        <taxon>Rhizosoleniophycidae</taxon>
        <taxon>Rhizosoleniales</taxon>
        <taxon>Rhizosoleniaceae</taxon>
        <taxon>Proboscia</taxon>
    </lineage>
</organism>
<evidence type="ECO:0000259" key="4">
    <source>
        <dbReference type="Pfam" id="PF08030"/>
    </source>
</evidence>
<dbReference type="InterPro" id="IPR013121">
    <property type="entry name" value="Fe_red_NAD-bd_6"/>
</dbReference>
<feature type="compositionally biased region" description="Low complexity" evidence="3">
    <location>
        <begin position="87"/>
        <end position="115"/>
    </location>
</feature>
<dbReference type="InterPro" id="IPR051410">
    <property type="entry name" value="Ferric/Cupric_Reductase"/>
</dbReference>
<protein>
    <recommendedName>
        <fullName evidence="4">Ferric reductase NAD binding domain-containing protein</fullName>
    </recommendedName>
</protein>
<dbReference type="GO" id="GO:0006879">
    <property type="term" value="P:intracellular iron ion homeostasis"/>
    <property type="evidence" value="ECO:0007669"/>
    <property type="project" value="TreeGrafter"/>
</dbReference>
<evidence type="ECO:0000256" key="3">
    <source>
        <dbReference type="SAM" id="MobiDB-lite"/>
    </source>
</evidence>
<dbReference type="InterPro" id="IPR039261">
    <property type="entry name" value="FNR_nucleotide-bd"/>
</dbReference>